<keyword evidence="2" id="KW-1185">Reference proteome</keyword>
<proteinExistence type="predicted"/>
<name>A0A163F4G7_DIDRA</name>
<dbReference type="EMBL" id="JYNV01000173">
    <property type="protein sequence ID" value="KZM24140.1"/>
    <property type="molecule type" value="Genomic_DNA"/>
</dbReference>
<dbReference type="GO" id="GO:0051118">
    <property type="term" value="F:glucan endo-1,3-alpha-glucosidase activity"/>
    <property type="evidence" value="ECO:0007669"/>
    <property type="project" value="InterPro"/>
</dbReference>
<reference evidence="1 2" key="1">
    <citation type="journal article" date="2016" name="Sci. Rep.">
        <title>Draft genome sequencing and secretome analysis of fungal phytopathogen Ascochyta rabiei provides insight into the necrotrophic effector repertoire.</title>
        <authorList>
            <person name="Verma S."/>
            <person name="Gazara R.K."/>
            <person name="Nizam S."/>
            <person name="Parween S."/>
            <person name="Chattopadhyay D."/>
            <person name="Verma P.K."/>
        </authorList>
    </citation>
    <scope>NUCLEOTIDE SEQUENCE [LARGE SCALE GENOMIC DNA]</scope>
    <source>
        <strain evidence="1 2">ArDII</strain>
    </source>
</reference>
<accession>A0A163F4G7</accession>
<gene>
    <name evidence="1" type="ORF">ST47_g4719</name>
</gene>
<dbReference type="STRING" id="5454.A0A163F4G7"/>
<dbReference type="InterPro" id="IPR005197">
    <property type="entry name" value="Glyco_hydro_71"/>
</dbReference>
<protein>
    <submittedName>
        <fullName evidence="1">Hydrolase</fullName>
    </submittedName>
</protein>
<dbReference type="CDD" id="cd11577">
    <property type="entry name" value="GH71"/>
    <property type="match status" value="1"/>
</dbReference>
<dbReference type="Proteomes" id="UP000076837">
    <property type="component" value="Unassembled WGS sequence"/>
</dbReference>
<comment type="caution">
    <text evidence="1">The sequence shown here is derived from an EMBL/GenBank/DDBJ whole genome shotgun (WGS) entry which is preliminary data.</text>
</comment>
<dbReference type="Pfam" id="PF03659">
    <property type="entry name" value="Glyco_hydro_71"/>
    <property type="match status" value="1"/>
</dbReference>
<evidence type="ECO:0000313" key="2">
    <source>
        <dbReference type="Proteomes" id="UP000076837"/>
    </source>
</evidence>
<dbReference type="AlphaFoldDB" id="A0A163F4G7"/>
<organism evidence="1 2">
    <name type="scientific">Didymella rabiei</name>
    <name type="common">Chickpea ascochyta blight fungus</name>
    <name type="synonym">Mycosphaerella rabiei</name>
    <dbReference type="NCBI Taxonomy" id="5454"/>
    <lineage>
        <taxon>Eukaryota</taxon>
        <taxon>Fungi</taxon>
        <taxon>Dikarya</taxon>
        <taxon>Ascomycota</taxon>
        <taxon>Pezizomycotina</taxon>
        <taxon>Dothideomycetes</taxon>
        <taxon>Pleosporomycetidae</taxon>
        <taxon>Pleosporales</taxon>
        <taxon>Pleosporineae</taxon>
        <taxon>Didymellaceae</taxon>
        <taxon>Ascochyta</taxon>
    </lineage>
</organism>
<keyword evidence="1" id="KW-0378">Hydrolase</keyword>
<dbReference type="Gene3D" id="3.20.20.80">
    <property type="entry name" value="Glycosidases"/>
    <property type="match status" value="1"/>
</dbReference>
<evidence type="ECO:0000313" key="1">
    <source>
        <dbReference type="EMBL" id="KZM24140.1"/>
    </source>
</evidence>
<sequence length="445" mass="49471">MKLTTTIVAGLLAALGSGLAVEQRATKNKPVFAHYMIGQINPEHSRKDIDDAMKLKIDAFALNFDQFQSWSTNTVSDLFDYADTVGFGLFFSFDHNGVLKTPDQYENYLKDHVQRKSYYKYNGRPLVSTFGGDNVKDAEWQRLKDVVNPAGAGNILIVPGFFQNVSPDNAFTNRNNIDGVFNWNSWLPTYEGKKRVSMVEDNAYQNKAHAAGKVFMMGISPLQYKNIDKGNNWYRRGEDNLEYRLGQALELQPDMLQFQSWNDAGESHYMGNTWPESMTLAKEIQANIKDRPHTAYWPIMKAFIQAWKAGDTTTANMVPTNGKPVEGAFWHHTMTVDANCGTEKQPKSADIKTAAEDAVSGILLVAKGKTNLVAVVNVNGNKLDQKNLKEGYNALKFTGPNFKPGKVQLEVWDGSTMVGGGYGAIPITDSATVCNYNFQVVAVPS</sequence>
<dbReference type="OrthoDB" id="3257981at2759"/>